<dbReference type="Proteomes" id="UP000192920">
    <property type="component" value="Unassembled WGS sequence"/>
</dbReference>
<organism evidence="2 3">
    <name type="scientific">Pseudogulbenkiania subflava DSM 22618</name>
    <dbReference type="NCBI Taxonomy" id="1123014"/>
    <lineage>
        <taxon>Bacteria</taxon>
        <taxon>Pseudomonadati</taxon>
        <taxon>Pseudomonadota</taxon>
        <taxon>Betaproteobacteria</taxon>
        <taxon>Neisseriales</taxon>
        <taxon>Chromobacteriaceae</taxon>
        <taxon>Pseudogulbenkiania</taxon>
    </lineage>
</organism>
<gene>
    <name evidence="2" type="ORF">SAMN02745746_03811</name>
</gene>
<reference evidence="3" key="1">
    <citation type="submission" date="2017-04" db="EMBL/GenBank/DDBJ databases">
        <authorList>
            <person name="Varghese N."/>
            <person name="Submissions S."/>
        </authorList>
    </citation>
    <scope>NUCLEOTIDE SEQUENCE [LARGE SCALE GENOMIC DNA]</scope>
    <source>
        <strain evidence="3">DSM 22618</strain>
    </source>
</reference>
<dbReference type="STRING" id="1123014.SAMN02745746_03811"/>
<dbReference type="RefSeq" id="WP_085277795.1">
    <property type="nucleotide sequence ID" value="NZ_FXAG01000029.1"/>
</dbReference>
<evidence type="ECO:0000256" key="1">
    <source>
        <dbReference type="SAM" id="MobiDB-lite"/>
    </source>
</evidence>
<dbReference type="EMBL" id="FXAG01000029">
    <property type="protein sequence ID" value="SMF53346.1"/>
    <property type="molecule type" value="Genomic_DNA"/>
</dbReference>
<evidence type="ECO:0000313" key="2">
    <source>
        <dbReference type="EMBL" id="SMF53346.1"/>
    </source>
</evidence>
<accession>A0A1Y6C9R2</accession>
<evidence type="ECO:0000313" key="3">
    <source>
        <dbReference type="Proteomes" id="UP000192920"/>
    </source>
</evidence>
<sequence length="301" mass="33724">MSDYDLVPNDDFGDIQPYSQPNTPLAPIENESWAIPAPDFIDDHQSFSNTSPQIFGSAFPGSMQQAEQAVSQIANVFRADAAKMRLDSALVDAAITWFKTNALLPVGHVEKRHRYDLTGYSIPRSDRDAVTSFLNFMDRHGAPQRFVTTTLWWLSELFKQSQPQQQSASQDSITDAEWDYIEKRAPADQANCEAILRNHWGNQFPINLRLAKNYLATLPVEERDKLTQTVCKGGILSGNTPEVVLALYKAAIGGDRMPKNGPAIAAEIASIENLMKTNRKAYLADENLQARLRELYTLRGY</sequence>
<dbReference type="AlphaFoldDB" id="A0A1Y6C9R2"/>
<proteinExistence type="predicted"/>
<feature type="region of interest" description="Disordered" evidence="1">
    <location>
        <begin position="1"/>
        <end position="25"/>
    </location>
</feature>
<protein>
    <submittedName>
        <fullName evidence="2">Uncharacterized protein</fullName>
    </submittedName>
</protein>
<keyword evidence="3" id="KW-1185">Reference proteome</keyword>
<name>A0A1Y6C9R2_9NEIS</name>